<feature type="domain" description="NADH-Ubiquinone oxidoreductase (complex I) chain 5 N-terminal" evidence="12">
    <location>
        <begin position="62"/>
        <end position="108"/>
    </location>
</feature>
<dbReference type="Pfam" id="PF13244">
    <property type="entry name" value="MbhD"/>
    <property type="match status" value="1"/>
</dbReference>
<accession>A0A2T1A334</accession>
<feature type="transmembrane region" description="Helical" evidence="10">
    <location>
        <begin position="858"/>
        <end position="881"/>
    </location>
</feature>
<feature type="domain" description="NADH:quinone oxidoreductase/Mrp antiporter transmembrane" evidence="11">
    <location>
        <begin position="125"/>
        <end position="402"/>
    </location>
</feature>
<feature type="transmembrane region" description="Helical" evidence="10">
    <location>
        <begin position="682"/>
        <end position="700"/>
    </location>
</feature>
<dbReference type="Pfam" id="PF04039">
    <property type="entry name" value="MnhB"/>
    <property type="match status" value="1"/>
</dbReference>
<dbReference type="NCBIfam" id="NF009284">
    <property type="entry name" value="PRK12644.1"/>
    <property type="match status" value="1"/>
</dbReference>
<feature type="transmembrane region" description="Helical" evidence="10">
    <location>
        <begin position="446"/>
        <end position="470"/>
    </location>
</feature>
<feature type="domain" description="MrpA C-terminal/MbhE" evidence="15">
    <location>
        <begin position="680"/>
        <end position="756"/>
    </location>
</feature>
<evidence type="ECO:0000259" key="15">
    <source>
        <dbReference type="Pfam" id="PF20501"/>
    </source>
</evidence>
<dbReference type="GO" id="GO:0006811">
    <property type="term" value="P:monoatomic ion transport"/>
    <property type="evidence" value="ECO:0007669"/>
    <property type="project" value="UniProtKB-KW"/>
</dbReference>
<evidence type="ECO:0000256" key="8">
    <source>
        <dbReference type="ARBA" id="ARBA00023136"/>
    </source>
</evidence>
<evidence type="ECO:0000256" key="6">
    <source>
        <dbReference type="ARBA" id="ARBA00022989"/>
    </source>
</evidence>
<sequence length="948" mass="100041">MILLLCLHFGIAAVAPILVRTLHRKAFLVLALAPAIAFCWLLTKTSEISDGGVVTEDLGWVPSLHLDIALRLSTLSWTIGLLVTGIGALVLIYCAAYFKSDDPSLWRFSSVLTAFAGAMLGLVLSDNLLLLYVFWELTTVFSYLLIGNNPVRSANRRAAMQALIVTTLGGLAMLIGIVILGQRSSYRISELLATPPPADGMVITAIILLLVGALSKSALIPFHFWLPGAMAAPTPVSAYLHAAAMVKAGVYLVAVFAPMYAEIPGWRPITLGLGVITMIVGGWRALRQEDIKLLLAYGTVSQLGFLVALVGMGTRAAALGGIAMVVAHALFKSTLFMTVGIVDHSAGTRNLRELSGLWRKMPVVFGAAVLAGLSMAAAPPFAGYAAKESAFEAVTHGYPGLGAGYVAALAIGLVLGSALTVAYTARFLWGAFATKRDIPLTNPKQVTAGFAVVPVIVGVLSLIVGFFGGIETDLFAPYVDSFASGAHVDAIGLWHGFTPAFAMTIVAIVLGLAMFWWRAQVESTQKKVPAKIDGERAYNAVMRGLDRSAVEVTAITQRGSLPLYLGTILVVAIVLVGSAAIRSGASPTLRAWDSPAQAGVGIVIVLGAVLAARARGRLKAVVLVGASGYGVAVLFLLHGAPDLALTQLLVETVSLVVFVLVLRRLPEYFASRPMRADRYWRIAIGVVFGALVSVVGVIAADARVATPVSVRFPQEALSYGHGKNIVNVTLVDIRAWDTLGEISVLVVAATGIASLIFIQTRNTALHPRTLTPSAPAPAGTGPTWLRGVGRLRPERRSVIFEVVTRLVFHIMIAFSLFLVFSGHNAPGGGFAGGLVAGLALLVRYLAGGRSELDEAVPIDAGLLLGIGLLISVVSSLAPLLFGGTVLQSTSLDFTLPIYGDVHIVTSLFFDIGVYLIVIGLALDIARSLGAGIDRHVEQERRDQEVATR</sequence>
<evidence type="ECO:0000313" key="16">
    <source>
        <dbReference type="EMBL" id="PRZ43021.1"/>
    </source>
</evidence>
<dbReference type="InterPro" id="IPR007182">
    <property type="entry name" value="MnhB"/>
</dbReference>
<dbReference type="PRINTS" id="PR01434">
    <property type="entry name" value="NADHDHGNASE5"/>
</dbReference>
<evidence type="ECO:0000256" key="10">
    <source>
        <dbReference type="SAM" id="Phobius"/>
    </source>
</evidence>
<feature type="transmembrane region" description="Helical" evidence="10">
    <location>
        <begin position="201"/>
        <end position="226"/>
    </location>
</feature>
<feature type="transmembrane region" description="Helical" evidence="10">
    <location>
        <begin position="293"/>
        <end position="312"/>
    </location>
</feature>
<feature type="transmembrane region" description="Helical" evidence="10">
    <location>
        <begin position="129"/>
        <end position="146"/>
    </location>
</feature>
<feature type="transmembrane region" description="Helical" evidence="10">
    <location>
        <begin position="238"/>
        <end position="260"/>
    </location>
</feature>
<keyword evidence="7" id="KW-0406">Ion transport</keyword>
<dbReference type="InterPro" id="IPR050616">
    <property type="entry name" value="CPA3_Na-H_Antiporter_A"/>
</dbReference>
<feature type="transmembrane region" description="Helical" evidence="10">
    <location>
        <begin position="490"/>
        <end position="517"/>
    </location>
</feature>
<feature type="transmembrane region" description="Helical" evidence="10">
    <location>
        <begin position="618"/>
        <end position="637"/>
    </location>
</feature>
<gene>
    <name evidence="16" type="ORF">CLV47_10377</name>
</gene>
<evidence type="ECO:0000256" key="7">
    <source>
        <dbReference type="ARBA" id="ARBA00023065"/>
    </source>
</evidence>
<proteinExistence type="predicted"/>
<evidence type="ECO:0000256" key="5">
    <source>
        <dbReference type="ARBA" id="ARBA00022692"/>
    </source>
</evidence>
<comment type="caution">
    <text evidence="16">The sequence shown here is derived from an EMBL/GenBank/DDBJ whole genome shotgun (WGS) entry which is preliminary data.</text>
</comment>
<dbReference type="PANTHER" id="PTHR43373">
    <property type="entry name" value="NA(+)/H(+) ANTIPORTER SUBUNIT"/>
    <property type="match status" value="1"/>
</dbReference>
<dbReference type="GO" id="GO:0015297">
    <property type="term" value="F:antiporter activity"/>
    <property type="evidence" value="ECO:0007669"/>
    <property type="project" value="UniProtKB-KW"/>
</dbReference>
<feature type="transmembrane region" description="Helical" evidence="10">
    <location>
        <begin position="318"/>
        <end position="342"/>
    </location>
</feature>
<dbReference type="AlphaFoldDB" id="A0A2T1A334"/>
<dbReference type="GO" id="GO:0005886">
    <property type="term" value="C:plasma membrane"/>
    <property type="evidence" value="ECO:0007669"/>
    <property type="project" value="UniProtKB-SubCell"/>
</dbReference>
<evidence type="ECO:0000256" key="2">
    <source>
        <dbReference type="ARBA" id="ARBA00022448"/>
    </source>
</evidence>
<dbReference type="PANTHER" id="PTHR43373:SF1">
    <property type="entry name" value="NA(+)_H(+) ANTIPORTER SUBUNIT A"/>
    <property type="match status" value="1"/>
</dbReference>
<feature type="transmembrane region" description="Helical" evidence="10">
    <location>
        <begin position="798"/>
        <end position="821"/>
    </location>
</feature>
<keyword evidence="6 10" id="KW-1133">Transmembrane helix</keyword>
<name>A0A2T1A334_9ACTN</name>
<evidence type="ECO:0000256" key="3">
    <source>
        <dbReference type="ARBA" id="ARBA00022449"/>
    </source>
</evidence>
<dbReference type="InterPro" id="IPR025383">
    <property type="entry name" value="MrpA_C/MbhD"/>
</dbReference>
<protein>
    <submittedName>
        <fullName evidence="16">Multisubunit sodium/proton antiporter MrpA subunit /multisubunit sodium/proton antiporter MrpB subunit</fullName>
    </submittedName>
</protein>
<evidence type="ECO:0000256" key="9">
    <source>
        <dbReference type="RuleBase" id="RU000320"/>
    </source>
</evidence>
<feature type="transmembrane region" description="Helical" evidence="10">
    <location>
        <begin position="26"/>
        <end position="43"/>
    </location>
</feature>
<evidence type="ECO:0000256" key="4">
    <source>
        <dbReference type="ARBA" id="ARBA00022475"/>
    </source>
</evidence>
<feature type="transmembrane region" description="Helical" evidence="10">
    <location>
        <begin position="594"/>
        <end position="611"/>
    </location>
</feature>
<reference evidence="16 17" key="1">
    <citation type="submission" date="2018-03" db="EMBL/GenBank/DDBJ databases">
        <title>Genomic Encyclopedia of Archaeal and Bacterial Type Strains, Phase II (KMG-II): from individual species to whole genera.</title>
        <authorList>
            <person name="Goeker M."/>
        </authorList>
    </citation>
    <scope>NUCLEOTIDE SEQUENCE [LARGE SCALE GENOMIC DNA]</scope>
    <source>
        <strain evidence="16 17">DSM 100065</strain>
    </source>
</reference>
<feature type="transmembrane region" description="Helical" evidence="10">
    <location>
        <begin position="105"/>
        <end position="123"/>
    </location>
</feature>
<feature type="transmembrane region" description="Helical" evidence="10">
    <location>
        <begin position="402"/>
        <end position="425"/>
    </location>
</feature>
<dbReference type="InterPro" id="IPR046806">
    <property type="entry name" value="MrpA_C/MbhE"/>
</dbReference>
<feature type="transmembrane region" description="Helical" evidence="10">
    <location>
        <begin position="739"/>
        <end position="758"/>
    </location>
</feature>
<feature type="domain" description="MrpA C-terminal/MbhD" evidence="14">
    <location>
        <begin position="602"/>
        <end position="667"/>
    </location>
</feature>
<dbReference type="InterPro" id="IPR001750">
    <property type="entry name" value="ND/Mrp_TM"/>
</dbReference>
<keyword evidence="4" id="KW-1003">Cell membrane</keyword>
<feature type="domain" description="Na+/H+ antiporter MnhB subunit-related protein" evidence="13">
    <location>
        <begin position="799"/>
        <end position="922"/>
    </location>
</feature>
<keyword evidence="5 9" id="KW-0812">Transmembrane</keyword>
<keyword evidence="17" id="KW-1185">Reference proteome</keyword>
<evidence type="ECO:0000259" key="14">
    <source>
        <dbReference type="Pfam" id="PF13244"/>
    </source>
</evidence>
<dbReference type="OrthoDB" id="9811798at2"/>
<dbReference type="Proteomes" id="UP000237752">
    <property type="component" value="Unassembled WGS sequence"/>
</dbReference>
<feature type="transmembrane region" description="Helical" evidence="10">
    <location>
        <begin position="643"/>
        <end position="662"/>
    </location>
</feature>
<organism evidence="16 17">
    <name type="scientific">Antricoccus suffuscus</name>
    <dbReference type="NCBI Taxonomy" id="1629062"/>
    <lineage>
        <taxon>Bacteria</taxon>
        <taxon>Bacillati</taxon>
        <taxon>Actinomycetota</taxon>
        <taxon>Actinomycetes</taxon>
        <taxon>Geodermatophilales</taxon>
        <taxon>Antricoccaceae</taxon>
        <taxon>Antricoccus</taxon>
    </lineage>
</organism>
<evidence type="ECO:0000256" key="1">
    <source>
        <dbReference type="ARBA" id="ARBA00004651"/>
    </source>
</evidence>
<dbReference type="Pfam" id="PF00662">
    <property type="entry name" value="Proton_antipo_N"/>
    <property type="match status" value="1"/>
</dbReference>
<comment type="subcellular location">
    <subcellularLocation>
        <location evidence="1">Cell membrane</location>
        <topology evidence="1">Multi-pass membrane protein</topology>
    </subcellularLocation>
    <subcellularLocation>
        <location evidence="9">Membrane</location>
        <topology evidence="9">Multi-pass membrane protein</topology>
    </subcellularLocation>
</comment>
<feature type="transmembrane region" description="Helical" evidence="10">
    <location>
        <begin position="363"/>
        <end position="382"/>
    </location>
</feature>
<dbReference type="RefSeq" id="WP_106348006.1">
    <property type="nucleotide sequence ID" value="NZ_PVUE01000003.1"/>
</dbReference>
<keyword evidence="2" id="KW-0813">Transport</keyword>
<evidence type="ECO:0000259" key="11">
    <source>
        <dbReference type="Pfam" id="PF00361"/>
    </source>
</evidence>
<evidence type="ECO:0000313" key="17">
    <source>
        <dbReference type="Proteomes" id="UP000237752"/>
    </source>
</evidence>
<feature type="transmembrane region" description="Helical" evidence="10">
    <location>
        <begin position="827"/>
        <end position="846"/>
    </location>
</feature>
<dbReference type="Pfam" id="PF20501">
    <property type="entry name" value="MbhE"/>
    <property type="match status" value="1"/>
</dbReference>
<feature type="transmembrane region" description="Helical" evidence="10">
    <location>
        <begin position="563"/>
        <end position="582"/>
    </location>
</feature>
<evidence type="ECO:0000259" key="12">
    <source>
        <dbReference type="Pfam" id="PF00662"/>
    </source>
</evidence>
<dbReference type="EMBL" id="PVUE01000003">
    <property type="protein sequence ID" value="PRZ43021.1"/>
    <property type="molecule type" value="Genomic_DNA"/>
</dbReference>
<dbReference type="InterPro" id="IPR001516">
    <property type="entry name" value="Proton_antipo_N"/>
</dbReference>
<keyword evidence="3" id="KW-0050">Antiport</keyword>
<feature type="transmembrane region" description="Helical" evidence="10">
    <location>
        <begin position="266"/>
        <end position="286"/>
    </location>
</feature>
<keyword evidence="8 10" id="KW-0472">Membrane</keyword>
<feature type="transmembrane region" description="Helical" evidence="10">
    <location>
        <begin position="158"/>
        <end position="181"/>
    </location>
</feature>
<feature type="transmembrane region" description="Helical" evidence="10">
    <location>
        <begin position="75"/>
        <end position="98"/>
    </location>
</feature>
<dbReference type="Pfam" id="PF00361">
    <property type="entry name" value="Proton_antipo_M"/>
    <property type="match status" value="1"/>
</dbReference>
<evidence type="ECO:0000259" key="13">
    <source>
        <dbReference type="Pfam" id="PF04039"/>
    </source>
</evidence>
<feature type="transmembrane region" description="Helical" evidence="10">
    <location>
        <begin position="901"/>
        <end position="925"/>
    </location>
</feature>